<dbReference type="InterPro" id="IPR050405">
    <property type="entry name" value="Intermediate_filament"/>
</dbReference>
<dbReference type="Gene3D" id="1.20.5.170">
    <property type="match status" value="1"/>
</dbReference>
<dbReference type="Proteomes" id="UP001044222">
    <property type="component" value="Chromosome 18"/>
</dbReference>
<sequence>MSGYCQQYQDLLNVKMALDVEIASYRQLLEGEEMRLHSCTEGPVPYVYRQSPVYTLPYFTIQRGRRYKVMPQYKFVEEIITETTREVELSETEETESERSSTEGACGDKEKDSADGEGELAEVEGTLEEEDAAGSEEERGAPSAKATADAATGEEDEGEEGLMGTRGLADAEENRKEQWARAMLKHQSTETEDMAVRTEEGHDAENTAEDTGEGFVEKTQEYRSMAILQAEQLITEREAQEKCVGSQITDSSGLLELGLIEQSPPGGPTPGKPQEGNEREKDKMFTGGKELSGTKETLEKEVYGLIKVKESVQPEPEILAHSDKEKQTSDVVAKPEENPAKGTVDPVKSPLDQSCSRLACSTKCEPDTPLITIAATKDIPEKCLESLIKSEGISSPATTQKATPGLETFCKKGTHNS</sequence>
<dbReference type="EMBL" id="JAFIRN010000018">
    <property type="protein sequence ID" value="KAG5831777.1"/>
    <property type="molecule type" value="Genomic_DNA"/>
</dbReference>
<feature type="compositionally biased region" description="Acidic residues" evidence="3">
    <location>
        <begin position="115"/>
        <end position="135"/>
    </location>
</feature>
<evidence type="ECO:0000259" key="4">
    <source>
        <dbReference type="PROSITE" id="PS51842"/>
    </source>
</evidence>
<dbReference type="PANTHER" id="PTHR45652:SF10">
    <property type="entry name" value="NEUROFILAMENT MEDIUM POLYPEPTIDE ISOFORM X1"/>
    <property type="match status" value="1"/>
</dbReference>
<feature type="compositionally biased region" description="Basic and acidic residues" evidence="3">
    <location>
        <begin position="275"/>
        <end position="284"/>
    </location>
</feature>
<comment type="caution">
    <text evidence="5">The sequence shown here is derived from an EMBL/GenBank/DDBJ whole genome shotgun (WGS) entry which is preliminary data.</text>
</comment>
<dbReference type="Pfam" id="PF00038">
    <property type="entry name" value="Filament"/>
    <property type="match status" value="1"/>
</dbReference>
<feature type="region of interest" description="Disordered" evidence="3">
    <location>
        <begin position="85"/>
        <end position="216"/>
    </location>
</feature>
<evidence type="ECO:0000256" key="1">
    <source>
        <dbReference type="ARBA" id="ARBA00022754"/>
    </source>
</evidence>
<dbReference type="GO" id="GO:0030424">
    <property type="term" value="C:axon"/>
    <property type="evidence" value="ECO:0007669"/>
    <property type="project" value="TreeGrafter"/>
</dbReference>
<gene>
    <name evidence="5" type="ORF">ANANG_G00307370</name>
</gene>
<feature type="compositionally biased region" description="Polar residues" evidence="3">
    <location>
        <begin position="393"/>
        <end position="402"/>
    </location>
</feature>
<feature type="compositionally biased region" description="Basic and acidic residues" evidence="3">
    <location>
        <begin position="97"/>
        <end position="114"/>
    </location>
</feature>
<protein>
    <recommendedName>
        <fullName evidence="4">IF rod domain-containing protein</fullName>
    </recommendedName>
</protein>
<feature type="compositionally biased region" description="Basic and acidic residues" evidence="3">
    <location>
        <begin position="314"/>
        <end position="339"/>
    </location>
</feature>
<dbReference type="PANTHER" id="PTHR45652">
    <property type="entry name" value="GLIAL FIBRILLARY ACIDIC PROTEIN"/>
    <property type="match status" value="1"/>
</dbReference>
<evidence type="ECO:0000313" key="5">
    <source>
        <dbReference type="EMBL" id="KAG5831777.1"/>
    </source>
</evidence>
<keyword evidence="1" id="KW-0403">Intermediate filament</keyword>
<keyword evidence="2" id="KW-0175">Coiled coil</keyword>
<dbReference type="SUPFAM" id="SSF64593">
    <property type="entry name" value="Intermediate filament protein, coiled coil region"/>
    <property type="match status" value="1"/>
</dbReference>
<proteinExistence type="predicted"/>
<dbReference type="PROSITE" id="PS51842">
    <property type="entry name" value="IF_ROD_2"/>
    <property type="match status" value="1"/>
</dbReference>
<dbReference type="GO" id="GO:0005737">
    <property type="term" value="C:cytoplasm"/>
    <property type="evidence" value="ECO:0007669"/>
    <property type="project" value="TreeGrafter"/>
</dbReference>
<feature type="region of interest" description="Disordered" evidence="3">
    <location>
        <begin position="254"/>
        <end position="296"/>
    </location>
</feature>
<dbReference type="InterPro" id="IPR039008">
    <property type="entry name" value="IF_rod_dom"/>
</dbReference>
<evidence type="ECO:0000256" key="3">
    <source>
        <dbReference type="SAM" id="MobiDB-lite"/>
    </source>
</evidence>
<dbReference type="AlphaFoldDB" id="A0A9D3RL51"/>
<organism evidence="5 6">
    <name type="scientific">Anguilla anguilla</name>
    <name type="common">European freshwater eel</name>
    <name type="synonym">Muraena anguilla</name>
    <dbReference type="NCBI Taxonomy" id="7936"/>
    <lineage>
        <taxon>Eukaryota</taxon>
        <taxon>Metazoa</taxon>
        <taxon>Chordata</taxon>
        <taxon>Craniata</taxon>
        <taxon>Vertebrata</taxon>
        <taxon>Euteleostomi</taxon>
        <taxon>Actinopterygii</taxon>
        <taxon>Neopterygii</taxon>
        <taxon>Teleostei</taxon>
        <taxon>Anguilliformes</taxon>
        <taxon>Anguillidae</taxon>
        <taxon>Anguilla</taxon>
    </lineage>
</organism>
<evidence type="ECO:0000256" key="2">
    <source>
        <dbReference type="ARBA" id="ARBA00023054"/>
    </source>
</evidence>
<dbReference type="GO" id="GO:0005200">
    <property type="term" value="F:structural constituent of cytoskeleton"/>
    <property type="evidence" value="ECO:0007669"/>
    <property type="project" value="TreeGrafter"/>
</dbReference>
<reference evidence="5" key="1">
    <citation type="submission" date="2021-01" db="EMBL/GenBank/DDBJ databases">
        <title>A chromosome-scale assembly of European eel, Anguilla anguilla.</title>
        <authorList>
            <person name="Henkel C."/>
            <person name="Jong-Raadsen S.A."/>
            <person name="Dufour S."/>
            <person name="Weltzien F.-A."/>
            <person name="Palstra A.P."/>
            <person name="Pelster B."/>
            <person name="Spaink H.P."/>
            <person name="Van Den Thillart G.E."/>
            <person name="Jansen H."/>
            <person name="Zahm M."/>
            <person name="Klopp C."/>
            <person name="Cedric C."/>
            <person name="Louis A."/>
            <person name="Berthelot C."/>
            <person name="Parey E."/>
            <person name="Roest Crollius H."/>
            <person name="Montfort J."/>
            <person name="Robinson-Rechavi M."/>
            <person name="Bucao C."/>
            <person name="Bouchez O."/>
            <person name="Gislard M."/>
            <person name="Lluch J."/>
            <person name="Milhes M."/>
            <person name="Lampietro C."/>
            <person name="Lopez Roques C."/>
            <person name="Donnadieu C."/>
            <person name="Braasch I."/>
            <person name="Desvignes T."/>
            <person name="Postlethwait J."/>
            <person name="Bobe J."/>
            <person name="Guiguen Y."/>
            <person name="Dirks R."/>
        </authorList>
    </citation>
    <scope>NUCLEOTIDE SEQUENCE</scope>
    <source>
        <strain evidence="5">Tag_6206</strain>
        <tissue evidence="5">Liver</tissue>
    </source>
</reference>
<feature type="region of interest" description="Disordered" evidence="3">
    <location>
        <begin position="393"/>
        <end position="417"/>
    </location>
</feature>
<dbReference type="GO" id="GO:0005882">
    <property type="term" value="C:intermediate filament"/>
    <property type="evidence" value="ECO:0007669"/>
    <property type="project" value="UniProtKB-KW"/>
</dbReference>
<feature type="domain" description="IF rod" evidence="4">
    <location>
        <begin position="1"/>
        <end position="36"/>
    </location>
</feature>
<feature type="compositionally biased region" description="Basic and acidic residues" evidence="3">
    <location>
        <begin position="194"/>
        <end position="205"/>
    </location>
</feature>
<feature type="region of interest" description="Disordered" evidence="3">
    <location>
        <begin position="314"/>
        <end position="352"/>
    </location>
</feature>
<accession>A0A9D3RL51</accession>
<evidence type="ECO:0000313" key="6">
    <source>
        <dbReference type="Proteomes" id="UP001044222"/>
    </source>
</evidence>
<dbReference type="GO" id="GO:0099160">
    <property type="term" value="C:postsynaptic intermediate filament cytoskeleton"/>
    <property type="evidence" value="ECO:0007669"/>
    <property type="project" value="TreeGrafter"/>
</dbReference>
<keyword evidence="6" id="KW-1185">Reference proteome</keyword>
<name>A0A9D3RL51_ANGAN</name>
<dbReference type="GO" id="GO:0033693">
    <property type="term" value="P:neurofilament bundle assembly"/>
    <property type="evidence" value="ECO:0007669"/>
    <property type="project" value="TreeGrafter"/>
</dbReference>